<evidence type="ECO:0000313" key="10">
    <source>
        <dbReference type="Proteomes" id="UP000824005"/>
    </source>
</evidence>
<sequence>MNYEVTPMFPSDPASDQSAASDTESAAYDMALRMLASRAMSSGKLRERLKQREVERDVADAVVQRVIDAGYLNDQDFAASAIERLRTRKKLGDAALRQELVKLGVRSVDAEEALRDHSVDDETDLALEAARERAPRLRSLDRETAERRLFGFLQRRGHGGGNASRAVRTALDEVTGARRRVSFE</sequence>
<dbReference type="InterPro" id="IPR036388">
    <property type="entry name" value="WH-like_DNA-bd_sf"/>
</dbReference>
<evidence type="ECO:0000259" key="7">
    <source>
        <dbReference type="Pfam" id="PF02631"/>
    </source>
</evidence>
<evidence type="ECO:0000256" key="2">
    <source>
        <dbReference type="ARBA" id="ARBA00009695"/>
    </source>
</evidence>
<feature type="domain" description="RecX second three-helical" evidence="7">
    <location>
        <begin position="73"/>
        <end position="114"/>
    </location>
</feature>
<feature type="region of interest" description="Disordered" evidence="6">
    <location>
        <begin position="1"/>
        <end position="23"/>
    </location>
</feature>
<feature type="domain" description="RecX first three-helical" evidence="8">
    <location>
        <begin position="27"/>
        <end position="65"/>
    </location>
</feature>
<gene>
    <name evidence="5" type="primary">recX</name>
    <name evidence="9" type="ORF">H9830_03990</name>
</gene>
<dbReference type="InterPro" id="IPR053924">
    <property type="entry name" value="RecX_HTH_2nd"/>
</dbReference>
<evidence type="ECO:0000259" key="8">
    <source>
        <dbReference type="Pfam" id="PF21982"/>
    </source>
</evidence>
<dbReference type="InterPro" id="IPR003783">
    <property type="entry name" value="Regulatory_RecX"/>
</dbReference>
<comment type="caution">
    <text evidence="9">The sequence shown here is derived from an EMBL/GenBank/DDBJ whole genome shotgun (WGS) entry which is preliminary data.</text>
</comment>
<comment type="subcellular location">
    <subcellularLocation>
        <location evidence="1 5">Cytoplasm</location>
    </subcellularLocation>
</comment>
<evidence type="ECO:0000256" key="5">
    <source>
        <dbReference type="HAMAP-Rule" id="MF_01114"/>
    </source>
</evidence>
<feature type="compositionally biased region" description="Low complexity" evidence="6">
    <location>
        <begin position="11"/>
        <end position="22"/>
    </location>
</feature>
<dbReference type="Pfam" id="PF02631">
    <property type="entry name" value="RecX_HTH2"/>
    <property type="match status" value="1"/>
</dbReference>
<dbReference type="AlphaFoldDB" id="A0A9D2C933"/>
<dbReference type="GO" id="GO:0005737">
    <property type="term" value="C:cytoplasm"/>
    <property type="evidence" value="ECO:0007669"/>
    <property type="project" value="UniProtKB-SubCell"/>
</dbReference>
<dbReference type="InterPro" id="IPR053926">
    <property type="entry name" value="RecX_HTH_1st"/>
</dbReference>
<comment type="function">
    <text evidence="5">Modulates RecA activity.</text>
</comment>
<dbReference type="EMBL" id="DXDC01000118">
    <property type="protein sequence ID" value="HIY65419.1"/>
    <property type="molecule type" value="Genomic_DNA"/>
</dbReference>
<dbReference type="PANTHER" id="PTHR33602:SF1">
    <property type="entry name" value="REGULATORY PROTEIN RECX FAMILY PROTEIN"/>
    <property type="match status" value="1"/>
</dbReference>
<comment type="similarity">
    <text evidence="2 5">Belongs to the RecX family.</text>
</comment>
<protein>
    <recommendedName>
        <fullName evidence="3 5">Regulatory protein RecX</fullName>
    </recommendedName>
</protein>
<evidence type="ECO:0000256" key="4">
    <source>
        <dbReference type="ARBA" id="ARBA00022490"/>
    </source>
</evidence>
<keyword evidence="4 5" id="KW-0963">Cytoplasm</keyword>
<dbReference type="Pfam" id="PF21982">
    <property type="entry name" value="RecX_HTH1"/>
    <property type="match status" value="1"/>
</dbReference>
<name>A0A9D2C933_9MICO</name>
<dbReference type="PANTHER" id="PTHR33602">
    <property type="entry name" value="REGULATORY PROTEIN RECX FAMILY PROTEIN"/>
    <property type="match status" value="1"/>
</dbReference>
<dbReference type="GO" id="GO:0006282">
    <property type="term" value="P:regulation of DNA repair"/>
    <property type="evidence" value="ECO:0007669"/>
    <property type="project" value="UniProtKB-UniRule"/>
</dbReference>
<evidence type="ECO:0000256" key="1">
    <source>
        <dbReference type="ARBA" id="ARBA00004496"/>
    </source>
</evidence>
<dbReference type="Proteomes" id="UP000824005">
    <property type="component" value="Unassembled WGS sequence"/>
</dbReference>
<proteinExistence type="inferred from homology"/>
<dbReference type="Gene3D" id="1.10.10.10">
    <property type="entry name" value="Winged helix-like DNA-binding domain superfamily/Winged helix DNA-binding domain"/>
    <property type="match status" value="2"/>
</dbReference>
<evidence type="ECO:0000313" key="9">
    <source>
        <dbReference type="EMBL" id="HIY65419.1"/>
    </source>
</evidence>
<dbReference type="HAMAP" id="MF_01114">
    <property type="entry name" value="RecX"/>
    <property type="match status" value="1"/>
</dbReference>
<evidence type="ECO:0000256" key="6">
    <source>
        <dbReference type="SAM" id="MobiDB-lite"/>
    </source>
</evidence>
<reference evidence="9" key="2">
    <citation type="submission" date="2021-04" db="EMBL/GenBank/DDBJ databases">
        <authorList>
            <person name="Gilroy R."/>
        </authorList>
    </citation>
    <scope>NUCLEOTIDE SEQUENCE</scope>
    <source>
        <strain evidence="9">ChiGjej1B1-98</strain>
    </source>
</reference>
<reference evidence="9" key="1">
    <citation type="journal article" date="2021" name="PeerJ">
        <title>Extensive microbial diversity within the chicken gut microbiome revealed by metagenomics and culture.</title>
        <authorList>
            <person name="Gilroy R."/>
            <person name="Ravi A."/>
            <person name="Getino M."/>
            <person name="Pursley I."/>
            <person name="Horton D.L."/>
            <person name="Alikhan N.F."/>
            <person name="Baker D."/>
            <person name="Gharbi K."/>
            <person name="Hall N."/>
            <person name="Watson M."/>
            <person name="Adriaenssens E.M."/>
            <person name="Foster-Nyarko E."/>
            <person name="Jarju S."/>
            <person name="Secka A."/>
            <person name="Antonio M."/>
            <person name="Oren A."/>
            <person name="Chaudhuri R.R."/>
            <person name="La Ragione R."/>
            <person name="Hildebrand F."/>
            <person name="Pallen M.J."/>
        </authorList>
    </citation>
    <scope>NUCLEOTIDE SEQUENCE</scope>
    <source>
        <strain evidence="9">ChiGjej1B1-98</strain>
    </source>
</reference>
<evidence type="ECO:0000256" key="3">
    <source>
        <dbReference type="ARBA" id="ARBA00018111"/>
    </source>
</evidence>
<accession>A0A9D2C933</accession>
<organism evidence="9 10">
    <name type="scientific">Candidatus Agrococcus pullicola</name>
    <dbReference type="NCBI Taxonomy" id="2838429"/>
    <lineage>
        <taxon>Bacteria</taxon>
        <taxon>Bacillati</taxon>
        <taxon>Actinomycetota</taxon>
        <taxon>Actinomycetes</taxon>
        <taxon>Micrococcales</taxon>
        <taxon>Microbacteriaceae</taxon>
        <taxon>Agrococcus</taxon>
    </lineage>
</organism>